<protein>
    <submittedName>
        <fullName evidence="1">Uncharacterized protein</fullName>
    </submittedName>
</protein>
<accession>A0A381TXC8</accession>
<dbReference type="AlphaFoldDB" id="A0A381TXC8"/>
<dbReference type="EMBL" id="UINC01005304">
    <property type="protein sequence ID" value="SVA20454.1"/>
    <property type="molecule type" value="Genomic_DNA"/>
</dbReference>
<proteinExistence type="predicted"/>
<sequence length="33" mass="3871">MTGIVRLKPRFFKTNRRVHVATRFSPRQPATSN</sequence>
<gene>
    <name evidence="1" type="ORF">METZ01_LOCUS73308</name>
</gene>
<reference evidence="1" key="1">
    <citation type="submission" date="2018-05" db="EMBL/GenBank/DDBJ databases">
        <authorList>
            <person name="Lanie J.A."/>
            <person name="Ng W.-L."/>
            <person name="Kazmierczak K.M."/>
            <person name="Andrzejewski T.M."/>
            <person name="Davidsen T.M."/>
            <person name="Wayne K.J."/>
            <person name="Tettelin H."/>
            <person name="Glass J.I."/>
            <person name="Rusch D."/>
            <person name="Podicherti R."/>
            <person name="Tsui H.-C.T."/>
            <person name="Winkler M.E."/>
        </authorList>
    </citation>
    <scope>NUCLEOTIDE SEQUENCE</scope>
</reference>
<evidence type="ECO:0000313" key="1">
    <source>
        <dbReference type="EMBL" id="SVA20454.1"/>
    </source>
</evidence>
<name>A0A381TXC8_9ZZZZ</name>
<organism evidence="1">
    <name type="scientific">marine metagenome</name>
    <dbReference type="NCBI Taxonomy" id="408172"/>
    <lineage>
        <taxon>unclassified sequences</taxon>
        <taxon>metagenomes</taxon>
        <taxon>ecological metagenomes</taxon>
    </lineage>
</organism>